<dbReference type="InterPro" id="IPR001021">
    <property type="entry name" value="Ribosomal_bL25_long"/>
</dbReference>
<dbReference type="HAMAP" id="MF_01334">
    <property type="entry name" value="Ribosomal_bL25_CTC"/>
    <property type="match status" value="1"/>
</dbReference>
<dbReference type="InterPro" id="IPR020057">
    <property type="entry name" value="Ribosomal_bL25_b-dom"/>
</dbReference>
<dbReference type="GO" id="GO:0003735">
    <property type="term" value="F:structural constituent of ribosome"/>
    <property type="evidence" value="ECO:0007669"/>
    <property type="project" value="InterPro"/>
</dbReference>
<dbReference type="InterPro" id="IPR011035">
    <property type="entry name" value="Ribosomal_bL25/Gln-tRNA_synth"/>
</dbReference>
<dbReference type="NCBIfam" id="TIGR00731">
    <property type="entry name" value="bL25_bact_ctc"/>
    <property type="match status" value="1"/>
</dbReference>
<feature type="domain" description="Large ribosomal subunit protein bL25 beta" evidence="6">
    <location>
        <begin position="101"/>
        <end position="169"/>
    </location>
</feature>
<dbReference type="PANTHER" id="PTHR33284">
    <property type="entry name" value="RIBOSOMAL PROTEIN L25/GLN-TRNA SYNTHETASE, ANTI-CODON-BINDING DOMAIN-CONTAINING PROTEIN"/>
    <property type="match status" value="1"/>
</dbReference>
<dbReference type="AlphaFoldDB" id="A0A2M7CIY9"/>
<evidence type="ECO:0000313" key="7">
    <source>
        <dbReference type="EMBL" id="PIV25594.1"/>
    </source>
</evidence>
<dbReference type="InterPro" id="IPR020930">
    <property type="entry name" value="Ribosomal_uL5_bac-type"/>
</dbReference>
<dbReference type="Pfam" id="PF01386">
    <property type="entry name" value="Ribosomal_L25p"/>
    <property type="match status" value="1"/>
</dbReference>
<keyword evidence="3 7" id="KW-0689">Ribosomal protein</keyword>
<dbReference type="Proteomes" id="UP000229966">
    <property type="component" value="Unassembled WGS sequence"/>
</dbReference>
<keyword evidence="1" id="KW-0699">rRNA-binding</keyword>
<accession>A0A2M7CIY9</accession>
<keyword evidence="2" id="KW-0694">RNA-binding</keyword>
<dbReference type="GO" id="GO:0008097">
    <property type="term" value="F:5S rRNA binding"/>
    <property type="evidence" value="ECO:0007669"/>
    <property type="project" value="InterPro"/>
</dbReference>
<dbReference type="GO" id="GO:0022625">
    <property type="term" value="C:cytosolic large ribosomal subunit"/>
    <property type="evidence" value="ECO:0007669"/>
    <property type="project" value="TreeGrafter"/>
</dbReference>
<protein>
    <submittedName>
        <fullName evidence="7">50S ribosomal protein L25</fullName>
    </submittedName>
</protein>
<dbReference type="GO" id="GO:0006412">
    <property type="term" value="P:translation"/>
    <property type="evidence" value="ECO:0007669"/>
    <property type="project" value="InterPro"/>
</dbReference>
<keyword evidence="4" id="KW-0687">Ribonucleoprotein</keyword>
<evidence type="ECO:0000256" key="3">
    <source>
        <dbReference type="ARBA" id="ARBA00022980"/>
    </source>
</evidence>
<dbReference type="CDD" id="cd00495">
    <property type="entry name" value="Ribosomal_L25_TL5_CTC"/>
    <property type="match status" value="1"/>
</dbReference>
<reference evidence="8" key="1">
    <citation type="submission" date="2017-09" db="EMBL/GenBank/DDBJ databases">
        <title>Depth-based differentiation of microbial function through sediment-hosted aquifers and enrichment of novel symbionts in the deep terrestrial subsurface.</title>
        <authorList>
            <person name="Probst A.J."/>
            <person name="Ladd B."/>
            <person name="Jarett J.K."/>
            <person name="Geller-Mcgrath D.E."/>
            <person name="Sieber C.M.K."/>
            <person name="Emerson J.B."/>
            <person name="Anantharaman K."/>
            <person name="Thomas B.C."/>
            <person name="Malmstrom R."/>
            <person name="Stieglmeier M."/>
            <person name="Klingl A."/>
            <person name="Woyke T."/>
            <person name="Ryan C.M."/>
            <person name="Banfield J.F."/>
        </authorList>
    </citation>
    <scope>NUCLEOTIDE SEQUENCE [LARGE SCALE GENOMIC DNA]</scope>
</reference>
<evidence type="ECO:0000256" key="4">
    <source>
        <dbReference type="ARBA" id="ARBA00023274"/>
    </source>
</evidence>
<name>A0A2M7CIY9_9BACT</name>
<dbReference type="Gene3D" id="2.40.240.10">
    <property type="entry name" value="Ribosomal Protein L25, Chain P"/>
    <property type="match status" value="1"/>
</dbReference>
<evidence type="ECO:0000259" key="5">
    <source>
        <dbReference type="Pfam" id="PF01386"/>
    </source>
</evidence>
<dbReference type="PANTHER" id="PTHR33284:SF1">
    <property type="entry name" value="RIBOSOMAL PROTEIN L25_GLN-TRNA SYNTHETASE, ANTI-CODON-BINDING DOMAIN-CONTAINING PROTEIN"/>
    <property type="match status" value="1"/>
</dbReference>
<dbReference type="Pfam" id="PF14693">
    <property type="entry name" value="Ribosomal_TL5_C"/>
    <property type="match status" value="1"/>
</dbReference>
<evidence type="ECO:0000259" key="6">
    <source>
        <dbReference type="Pfam" id="PF14693"/>
    </source>
</evidence>
<feature type="non-terminal residue" evidence="7">
    <location>
        <position position="169"/>
    </location>
</feature>
<evidence type="ECO:0000256" key="2">
    <source>
        <dbReference type="ARBA" id="ARBA00022884"/>
    </source>
</evidence>
<dbReference type="Gene3D" id="2.170.120.20">
    <property type="entry name" value="Ribosomal protein L25, beta domain"/>
    <property type="match status" value="1"/>
</dbReference>
<comment type="caution">
    <text evidence="7">The sequence shown here is derived from an EMBL/GenBank/DDBJ whole genome shotgun (WGS) entry which is preliminary data.</text>
</comment>
<proteinExistence type="inferred from homology"/>
<feature type="domain" description="Large ribosomal subunit protein bL25 L25" evidence="5">
    <location>
        <begin position="6"/>
        <end position="92"/>
    </location>
</feature>
<organism evidence="7 8">
    <name type="scientific">Candidatus Berkelbacteria bacterium CG03_land_8_20_14_0_80_40_36</name>
    <dbReference type="NCBI Taxonomy" id="1974509"/>
    <lineage>
        <taxon>Bacteria</taxon>
        <taxon>Candidatus Berkelbacteria</taxon>
    </lineage>
</organism>
<dbReference type="InterPro" id="IPR020056">
    <property type="entry name" value="Rbsml_bL25/Gln-tRNA_synth_N"/>
</dbReference>
<dbReference type="InterPro" id="IPR037121">
    <property type="entry name" value="Ribosomal_bL25_C"/>
</dbReference>
<gene>
    <name evidence="7" type="ORF">COS38_00950</name>
</gene>
<sequence length="169" mass="19063">MKKANLSASVRDATRQAVRTIRQEKSIPAILYGKNIKNINLKIAEKNLTELLEKYGTNALINLTIDDDKTILVFLKSIQRHPVEENILHIDFWKIDPNKPLETEIPVEPIGESPAVKELEGILVQSKNELQVSALPDKLISQFNIDISVLKSFEDKIQIKDIPLTDGIT</sequence>
<dbReference type="InterPro" id="IPR029751">
    <property type="entry name" value="Ribosomal_L25_dom"/>
</dbReference>
<dbReference type="SUPFAM" id="SSF50715">
    <property type="entry name" value="Ribosomal protein L25-like"/>
    <property type="match status" value="1"/>
</dbReference>
<evidence type="ECO:0000256" key="1">
    <source>
        <dbReference type="ARBA" id="ARBA00022730"/>
    </source>
</evidence>
<dbReference type="EMBL" id="PEUM01000022">
    <property type="protein sequence ID" value="PIV25594.1"/>
    <property type="molecule type" value="Genomic_DNA"/>
</dbReference>
<evidence type="ECO:0000313" key="8">
    <source>
        <dbReference type="Proteomes" id="UP000229966"/>
    </source>
</evidence>